<evidence type="ECO:0000256" key="16">
    <source>
        <dbReference type="SAM" id="MobiDB-lite"/>
    </source>
</evidence>
<dbReference type="EC" id="4.6.1.1" evidence="5"/>
<evidence type="ECO:0000256" key="2">
    <source>
        <dbReference type="ARBA" id="ARBA00001593"/>
    </source>
</evidence>
<dbReference type="CDD" id="cd07302">
    <property type="entry name" value="CHD"/>
    <property type="match status" value="2"/>
</dbReference>
<keyword evidence="9" id="KW-0067">ATP-binding</keyword>
<feature type="domain" description="Guanylate cyclase" evidence="18">
    <location>
        <begin position="613"/>
        <end position="753"/>
    </location>
</feature>
<evidence type="ECO:0000256" key="10">
    <source>
        <dbReference type="ARBA" id="ARBA00022842"/>
    </source>
</evidence>
<evidence type="ECO:0000313" key="20">
    <source>
        <dbReference type="WBParaSite" id="ACRNAN_Path_1422.g5583.t1"/>
    </source>
</evidence>
<keyword evidence="12" id="KW-0115">cAMP biosynthesis</keyword>
<organism evidence="19 20">
    <name type="scientific">Acrobeloides nanus</name>
    <dbReference type="NCBI Taxonomy" id="290746"/>
    <lineage>
        <taxon>Eukaryota</taxon>
        <taxon>Metazoa</taxon>
        <taxon>Ecdysozoa</taxon>
        <taxon>Nematoda</taxon>
        <taxon>Chromadorea</taxon>
        <taxon>Rhabditida</taxon>
        <taxon>Tylenchina</taxon>
        <taxon>Cephalobomorpha</taxon>
        <taxon>Cephaloboidea</taxon>
        <taxon>Cephalobidae</taxon>
        <taxon>Acrobeloides</taxon>
    </lineage>
</organism>
<feature type="region of interest" description="Disordered" evidence="16">
    <location>
        <begin position="299"/>
        <end position="323"/>
    </location>
</feature>
<keyword evidence="14 15" id="KW-0456">Lyase</keyword>
<dbReference type="GO" id="GO:0046872">
    <property type="term" value="F:metal ion binding"/>
    <property type="evidence" value="ECO:0007669"/>
    <property type="project" value="UniProtKB-KW"/>
</dbReference>
<feature type="transmembrane region" description="Helical" evidence="17">
    <location>
        <begin position="436"/>
        <end position="460"/>
    </location>
</feature>
<keyword evidence="19" id="KW-1185">Reference proteome</keyword>
<reference evidence="20" key="1">
    <citation type="submission" date="2022-11" db="UniProtKB">
        <authorList>
            <consortium name="WormBaseParasite"/>
        </authorList>
    </citation>
    <scope>IDENTIFICATION</scope>
</reference>
<evidence type="ECO:0000256" key="9">
    <source>
        <dbReference type="ARBA" id="ARBA00022840"/>
    </source>
</evidence>
<feature type="transmembrane region" description="Helical" evidence="17">
    <location>
        <begin position="472"/>
        <end position="492"/>
    </location>
</feature>
<evidence type="ECO:0000256" key="7">
    <source>
        <dbReference type="ARBA" id="ARBA00022723"/>
    </source>
</evidence>
<evidence type="ECO:0000256" key="4">
    <source>
        <dbReference type="ARBA" id="ARBA00004141"/>
    </source>
</evidence>
<evidence type="ECO:0000256" key="3">
    <source>
        <dbReference type="ARBA" id="ARBA00001946"/>
    </source>
</evidence>
<comment type="similarity">
    <text evidence="15">Belongs to the adenylyl cyclase class-4/guanylyl cyclase family.</text>
</comment>
<dbReference type="Gene3D" id="3.30.70.1230">
    <property type="entry name" value="Nucleotide cyclase"/>
    <property type="match status" value="3"/>
</dbReference>
<feature type="transmembrane region" description="Helical" evidence="17">
    <location>
        <begin position="382"/>
        <end position="402"/>
    </location>
</feature>
<evidence type="ECO:0000256" key="1">
    <source>
        <dbReference type="ARBA" id="ARBA00001436"/>
    </source>
</evidence>
<keyword evidence="11 17" id="KW-1133">Transmembrane helix</keyword>
<feature type="region of interest" description="Disordered" evidence="16">
    <location>
        <begin position="800"/>
        <end position="819"/>
    </location>
</feature>
<name>A0A914C0Z3_9BILA</name>
<evidence type="ECO:0000256" key="12">
    <source>
        <dbReference type="ARBA" id="ARBA00022998"/>
    </source>
</evidence>
<evidence type="ECO:0000256" key="5">
    <source>
        <dbReference type="ARBA" id="ARBA00012201"/>
    </source>
</evidence>
<feature type="region of interest" description="Disordered" evidence="16">
    <location>
        <begin position="51"/>
        <end position="73"/>
    </location>
</feature>
<accession>A0A914C0Z3</accession>
<feature type="transmembrane region" description="Helical" evidence="17">
    <location>
        <begin position="409"/>
        <end position="430"/>
    </location>
</feature>
<feature type="transmembrane region" description="Helical" evidence="17">
    <location>
        <begin position="498"/>
        <end position="517"/>
    </location>
</feature>
<feature type="compositionally biased region" description="Basic residues" evidence="16">
    <location>
        <begin position="60"/>
        <end position="72"/>
    </location>
</feature>
<keyword evidence="8" id="KW-0547">Nucleotide-binding</keyword>
<evidence type="ECO:0000256" key="13">
    <source>
        <dbReference type="ARBA" id="ARBA00023136"/>
    </source>
</evidence>
<proteinExistence type="inferred from homology"/>
<dbReference type="Proteomes" id="UP000887540">
    <property type="component" value="Unplaced"/>
</dbReference>
<dbReference type="PROSITE" id="PS00452">
    <property type="entry name" value="GUANYLATE_CYCLASE_1"/>
    <property type="match status" value="2"/>
</dbReference>
<comment type="subcellular location">
    <subcellularLocation>
        <location evidence="4">Membrane</location>
        <topology evidence="4">Multi-pass membrane protein</topology>
    </subcellularLocation>
</comment>
<comment type="catalytic activity">
    <reaction evidence="2">
        <text>ATP = 3',5'-cyclic AMP + diphosphate</text>
        <dbReference type="Rhea" id="RHEA:15389"/>
        <dbReference type="ChEBI" id="CHEBI:30616"/>
        <dbReference type="ChEBI" id="CHEBI:33019"/>
        <dbReference type="ChEBI" id="CHEBI:58165"/>
        <dbReference type="EC" id="4.6.1.1"/>
    </reaction>
</comment>
<protein>
    <recommendedName>
        <fullName evidence="5">adenylate cyclase</fullName>
        <ecNumber evidence="5">4.6.1.1</ecNumber>
    </recommendedName>
</protein>
<feature type="compositionally biased region" description="Polar residues" evidence="16">
    <location>
        <begin position="802"/>
        <end position="819"/>
    </location>
</feature>
<dbReference type="PROSITE" id="PS50125">
    <property type="entry name" value="GUANYLATE_CYCLASE_2"/>
    <property type="match status" value="2"/>
</dbReference>
<sequence>MPGGGALGLLSSLNTTVSRKQLLMAALFPSHFQTFPFEVIKAILSNSIEKPKIENQSQKKEKHNQNQKKRKGAQPEEVCVKLFHDLHIQRHENVSILFADIVNFTMLSAQLTAADLVKTLNELYSKFDKDARKLQCMRIKFLGDCYYVVSGQVRAATGVNELGMRIGVHTGSVLSGILGLKKWQYDIWSDDVTLANNMETAGVAGAVHITKKTKDLLTGDYCIVEARSEDPMILALGQPTYLILPDKVTMMERTASIYRNKRRALDICGNDEILGPLTPSRISVKTKVSKLAESWGAETPFANSGRERQGDAEAGQTDSLRRPNYGNTVQSMTLIENHLHNLSNSSIRAMFHCSTGSYEIPPDLLFPFKKKPTTFHLSECRILLFLSIHIAIANFLLMRYNLEDKFHPFLLMQLFICLGLLIAICILDTFCRVGRIFLVLVSYAISLFLSVGQHILLAFLAQVQKSTRIISILWLPSCICHMCIVFALYRLPYPFRCFLASIDCCLFLLLLALYSTSNYSTAPIISCQLTIILVNIVALFLLLIFIAWITEFERNLEATCNVAFRDEEKAIQTNQDINNLLIENILPKSVAAIFLFPDRNNEELYARDHENVCVMFASIPKFKDYWSEYEGSFQIECLRLLNEIICEFDKLLSKPKFSCIEKIKTIGSTYMAAAGLNENEKDYADHAQRYATLMVEFAMAMNLVLEKLNADSFQNFQLRIGVSLGPLVAGVIGTEKPQYDVWGNTVNLASRMDSHGEIKKIHMTREMASVLDHATYKLQCRGQIKVKGVRDPMETYFLPLNSKRNSGMSSNQSNAQNNF</sequence>
<keyword evidence="7" id="KW-0479">Metal-binding</keyword>
<evidence type="ECO:0000256" key="11">
    <source>
        <dbReference type="ARBA" id="ARBA00022989"/>
    </source>
</evidence>
<keyword evidence="13 17" id="KW-0472">Membrane</keyword>
<keyword evidence="10" id="KW-0460">Magnesium</keyword>
<dbReference type="GO" id="GO:0035556">
    <property type="term" value="P:intracellular signal transduction"/>
    <property type="evidence" value="ECO:0007669"/>
    <property type="project" value="InterPro"/>
</dbReference>
<dbReference type="FunFam" id="3.30.70.1230:FF:000032">
    <property type="entry name" value="Adenylyl cyclase 78C"/>
    <property type="match status" value="1"/>
</dbReference>
<dbReference type="AlphaFoldDB" id="A0A914C0Z3"/>
<dbReference type="PANTHER" id="PTHR45627">
    <property type="entry name" value="ADENYLATE CYCLASE TYPE 1"/>
    <property type="match status" value="1"/>
</dbReference>
<feature type="transmembrane region" description="Helical" evidence="17">
    <location>
        <begin position="529"/>
        <end position="549"/>
    </location>
</feature>
<evidence type="ECO:0000256" key="8">
    <source>
        <dbReference type="ARBA" id="ARBA00022741"/>
    </source>
</evidence>
<dbReference type="WBParaSite" id="ACRNAN_Path_1422.g5583.t1">
    <property type="protein sequence ID" value="ACRNAN_Path_1422.g5583.t1"/>
    <property type="gene ID" value="ACRNAN_Path_1422.g5583"/>
</dbReference>
<dbReference type="GO" id="GO:0007193">
    <property type="term" value="P:adenylate cyclase-inhibiting G protein-coupled receptor signaling pathway"/>
    <property type="evidence" value="ECO:0007669"/>
    <property type="project" value="TreeGrafter"/>
</dbReference>
<evidence type="ECO:0000256" key="6">
    <source>
        <dbReference type="ARBA" id="ARBA00022692"/>
    </source>
</evidence>
<dbReference type="GO" id="GO:0005524">
    <property type="term" value="F:ATP binding"/>
    <property type="evidence" value="ECO:0007669"/>
    <property type="project" value="UniProtKB-KW"/>
</dbReference>
<dbReference type="InterPro" id="IPR029787">
    <property type="entry name" value="Nucleotide_cyclase"/>
</dbReference>
<evidence type="ECO:0000259" key="18">
    <source>
        <dbReference type="PROSITE" id="PS50125"/>
    </source>
</evidence>
<dbReference type="SUPFAM" id="SSF55073">
    <property type="entry name" value="Nucleotide cyclase"/>
    <property type="match status" value="2"/>
</dbReference>
<dbReference type="GO" id="GO:0005886">
    <property type="term" value="C:plasma membrane"/>
    <property type="evidence" value="ECO:0007669"/>
    <property type="project" value="TreeGrafter"/>
</dbReference>
<dbReference type="InterPro" id="IPR001054">
    <property type="entry name" value="A/G_cyclase"/>
</dbReference>
<dbReference type="Pfam" id="PF00211">
    <property type="entry name" value="Guanylate_cyc"/>
    <property type="match status" value="3"/>
</dbReference>
<evidence type="ECO:0000256" key="15">
    <source>
        <dbReference type="RuleBase" id="RU000405"/>
    </source>
</evidence>
<dbReference type="GO" id="GO:0006171">
    <property type="term" value="P:cAMP biosynthetic process"/>
    <property type="evidence" value="ECO:0007669"/>
    <property type="project" value="UniProtKB-KW"/>
</dbReference>
<comment type="catalytic activity">
    <reaction evidence="1">
        <text>GTP = 3',5'-cyclic GMP + diphosphate</text>
        <dbReference type="Rhea" id="RHEA:13665"/>
        <dbReference type="ChEBI" id="CHEBI:33019"/>
        <dbReference type="ChEBI" id="CHEBI:37565"/>
        <dbReference type="ChEBI" id="CHEBI:57746"/>
        <dbReference type="EC" id="4.6.1.2"/>
    </reaction>
</comment>
<dbReference type="PANTHER" id="PTHR45627:SF12">
    <property type="entry name" value="ADENYLATE CYCLASE TYPE 2"/>
    <property type="match status" value="1"/>
</dbReference>
<evidence type="ECO:0000256" key="14">
    <source>
        <dbReference type="ARBA" id="ARBA00023239"/>
    </source>
</evidence>
<keyword evidence="6 17" id="KW-0812">Transmembrane</keyword>
<feature type="domain" description="Guanylate cyclase" evidence="18">
    <location>
        <begin position="95"/>
        <end position="199"/>
    </location>
</feature>
<dbReference type="GO" id="GO:0004016">
    <property type="term" value="F:adenylate cyclase activity"/>
    <property type="evidence" value="ECO:0007669"/>
    <property type="project" value="UniProtKB-EC"/>
</dbReference>
<dbReference type="InterPro" id="IPR018297">
    <property type="entry name" value="A/G_cyclase_CS"/>
</dbReference>
<comment type="cofactor">
    <cofactor evidence="3">
        <name>Mg(2+)</name>
        <dbReference type="ChEBI" id="CHEBI:18420"/>
    </cofactor>
</comment>
<dbReference type="GO" id="GO:0007189">
    <property type="term" value="P:adenylate cyclase-activating G protein-coupled receptor signaling pathway"/>
    <property type="evidence" value="ECO:0007669"/>
    <property type="project" value="TreeGrafter"/>
</dbReference>
<evidence type="ECO:0000313" key="19">
    <source>
        <dbReference type="Proteomes" id="UP000887540"/>
    </source>
</evidence>
<dbReference type="GO" id="GO:0004383">
    <property type="term" value="F:guanylate cyclase activity"/>
    <property type="evidence" value="ECO:0007669"/>
    <property type="project" value="UniProtKB-EC"/>
</dbReference>
<dbReference type="SMART" id="SM00044">
    <property type="entry name" value="CYCc"/>
    <property type="match status" value="2"/>
</dbReference>
<evidence type="ECO:0000256" key="17">
    <source>
        <dbReference type="SAM" id="Phobius"/>
    </source>
</evidence>